<protein>
    <recommendedName>
        <fullName evidence="6">G-protein coupled receptors family 1 profile domain-containing protein</fullName>
    </recommendedName>
</protein>
<dbReference type="PANTHER" id="PTHR45698:SF1">
    <property type="entry name" value="TRACE AMINE-ASSOCIATED RECEPTOR 13C-LIKE"/>
    <property type="match status" value="1"/>
</dbReference>
<evidence type="ECO:0000256" key="3">
    <source>
        <dbReference type="ARBA" id="ARBA00022989"/>
    </source>
</evidence>
<feature type="transmembrane region" description="Helical" evidence="5">
    <location>
        <begin position="105"/>
        <end position="132"/>
    </location>
</feature>
<dbReference type="GO" id="GO:0016020">
    <property type="term" value="C:membrane"/>
    <property type="evidence" value="ECO:0007669"/>
    <property type="project" value="UniProtKB-SubCell"/>
</dbReference>
<keyword evidence="3 5" id="KW-1133">Transmembrane helix</keyword>
<feature type="domain" description="G-protein coupled receptors family 1 profile" evidence="6">
    <location>
        <begin position="1"/>
        <end position="211"/>
    </location>
</feature>
<evidence type="ECO:0000256" key="4">
    <source>
        <dbReference type="ARBA" id="ARBA00023136"/>
    </source>
</evidence>
<comment type="caution">
    <text evidence="7">The sequence shown here is derived from an EMBL/GenBank/DDBJ whole genome shotgun (WGS) entry which is preliminary data.</text>
</comment>
<dbReference type="Proteomes" id="UP000663852">
    <property type="component" value="Unassembled WGS sequence"/>
</dbReference>
<organism evidence="7 8">
    <name type="scientific">Adineta ricciae</name>
    <name type="common">Rotifer</name>
    <dbReference type="NCBI Taxonomy" id="249248"/>
    <lineage>
        <taxon>Eukaryota</taxon>
        <taxon>Metazoa</taxon>
        <taxon>Spiralia</taxon>
        <taxon>Gnathifera</taxon>
        <taxon>Rotifera</taxon>
        <taxon>Eurotatoria</taxon>
        <taxon>Bdelloidea</taxon>
        <taxon>Adinetida</taxon>
        <taxon>Adinetidae</taxon>
        <taxon>Adineta</taxon>
    </lineage>
</organism>
<dbReference type="GO" id="GO:0004930">
    <property type="term" value="F:G protein-coupled receptor activity"/>
    <property type="evidence" value="ECO:0007669"/>
    <property type="project" value="InterPro"/>
</dbReference>
<dbReference type="InterPro" id="IPR017452">
    <property type="entry name" value="GPCR_Rhodpsn_7TM"/>
</dbReference>
<evidence type="ECO:0000313" key="7">
    <source>
        <dbReference type="EMBL" id="CAF1232070.1"/>
    </source>
</evidence>
<evidence type="ECO:0000256" key="1">
    <source>
        <dbReference type="ARBA" id="ARBA00004370"/>
    </source>
</evidence>
<dbReference type="AlphaFoldDB" id="A0A814YNY0"/>
<evidence type="ECO:0000256" key="2">
    <source>
        <dbReference type="ARBA" id="ARBA00022692"/>
    </source>
</evidence>
<dbReference type="OrthoDB" id="10062679at2759"/>
<dbReference type="SUPFAM" id="SSF81321">
    <property type="entry name" value="Family A G protein-coupled receptor-like"/>
    <property type="match status" value="1"/>
</dbReference>
<dbReference type="PROSITE" id="PS50262">
    <property type="entry name" value="G_PROTEIN_RECEP_F1_2"/>
    <property type="match status" value="1"/>
</dbReference>
<feature type="transmembrane region" description="Helical" evidence="5">
    <location>
        <begin position="161"/>
        <end position="180"/>
    </location>
</feature>
<sequence length="238" mass="28122">MLIITNQFYLQINCVMLDMLINVLISTNDWLYGCVAIERLLTVSKGIKFDQNKSKRFAKWISLCIFLMAILTRIQDPIHRQLVDDIDVDQRRTWCIVEYSSTLNVFNICIILFHFLIPFLINLISTIMIILLMARSRSTIQNLTTFNEHLKQQFHKYKHHFIALCLLLILTLPRLIISFISGCMKSSTNPWLFLLGYFLSFIPSMMTFFVFVLTAEKYKEEFNTAVQRTIRQIRTRFN</sequence>
<dbReference type="Gene3D" id="1.20.1070.10">
    <property type="entry name" value="Rhodopsin 7-helix transmembrane proteins"/>
    <property type="match status" value="1"/>
</dbReference>
<dbReference type="Pfam" id="PF00001">
    <property type="entry name" value="7tm_1"/>
    <property type="match status" value="1"/>
</dbReference>
<evidence type="ECO:0000259" key="6">
    <source>
        <dbReference type="PROSITE" id="PS50262"/>
    </source>
</evidence>
<evidence type="ECO:0000313" key="8">
    <source>
        <dbReference type="Proteomes" id="UP000663852"/>
    </source>
</evidence>
<dbReference type="PANTHER" id="PTHR45698">
    <property type="entry name" value="TRACE AMINE-ASSOCIATED RECEPTOR 19N-RELATED"/>
    <property type="match status" value="1"/>
</dbReference>
<evidence type="ECO:0000256" key="5">
    <source>
        <dbReference type="SAM" id="Phobius"/>
    </source>
</evidence>
<keyword evidence="4 5" id="KW-0472">Membrane</keyword>
<name>A0A814YNY0_ADIRI</name>
<feature type="transmembrane region" description="Helical" evidence="5">
    <location>
        <begin position="192"/>
        <end position="213"/>
    </location>
</feature>
<reference evidence="7" key="1">
    <citation type="submission" date="2021-02" db="EMBL/GenBank/DDBJ databases">
        <authorList>
            <person name="Nowell W R."/>
        </authorList>
    </citation>
    <scope>NUCLEOTIDE SEQUENCE</scope>
</reference>
<feature type="transmembrane region" description="Helical" evidence="5">
    <location>
        <begin position="57"/>
        <end position="74"/>
    </location>
</feature>
<comment type="subcellular location">
    <subcellularLocation>
        <location evidence="1">Membrane</location>
    </subcellularLocation>
</comment>
<keyword evidence="2 5" id="KW-0812">Transmembrane</keyword>
<gene>
    <name evidence="7" type="ORF">EDS130_LOCUS26986</name>
</gene>
<dbReference type="EMBL" id="CAJNOJ010000167">
    <property type="protein sequence ID" value="CAF1232070.1"/>
    <property type="molecule type" value="Genomic_DNA"/>
</dbReference>
<dbReference type="InterPro" id="IPR000276">
    <property type="entry name" value="GPCR_Rhodpsn"/>
</dbReference>
<accession>A0A814YNY0</accession>
<proteinExistence type="predicted"/>